<dbReference type="EMBL" id="CP002000">
    <property type="protein sequence ID" value="ADJ46513.1"/>
    <property type="molecule type" value="Genomic_DNA"/>
</dbReference>
<evidence type="ECO:0000259" key="3">
    <source>
        <dbReference type="SMART" id="SM01043"/>
    </source>
</evidence>
<dbReference type="Proteomes" id="UP000000328">
    <property type="component" value="Chromosome"/>
</dbReference>
<dbReference type="Gene3D" id="1.25.40.10">
    <property type="entry name" value="Tetratricopeptide repeat domain"/>
    <property type="match status" value="1"/>
</dbReference>
<dbReference type="Gene3D" id="1.10.10.10">
    <property type="entry name" value="Winged helix-like DNA-binding domain superfamily/Winged helix DNA-binding domain"/>
    <property type="match status" value="1"/>
</dbReference>
<protein>
    <submittedName>
        <fullName evidence="4">SARP family transcriptional regulator</fullName>
    </submittedName>
</protein>
<dbReference type="GO" id="GO:0006355">
    <property type="term" value="P:regulation of DNA-templated transcription"/>
    <property type="evidence" value="ECO:0007669"/>
    <property type="project" value="InterPro"/>
</dbReference>
<dbReference type="InterPro" id="IPR036388">
    <property type="entry name" value="WH-like_DNA-bd_sf"/>
</dbReference>
<dbReference type="SUPFAM" id="SSF46894">
    <property type="entry name" value="C-terminal effector domain of the bipartite response regulators"/>
    <property type="match status" value="1"/>
</dbReference>
<keyword evidence="1" id="KW-0805">Transcription regulation</keyword>
<dbReference type="PATRIC" id="fig|749927.5.peg.4909"/>
<dbReference type="SUPFAM" id="SSF48452">
    <property type="entry name" value="TPR-like"/>
    <property type="match status" value="1"/>
</dbReference>
<dbReference type="HOGENOM" id="CLU_004665_0_0_11"/>
<dbReference type="OrthoDB" id="4336084at2"/>
<reference evidence="4 5" key="1">
    <citation type="journal article" date="2010" name="Cell Res.">
        <title>Complete genome sequence of the rifamycin SV-producing Amycolatopsis mediterranei U32 revealed its genetic characteristics in phylogeny and metabolism.</title>
        <authorList>
            <person name="Zhao W."/>
            <person name="Zhong Y."/>
            <person name="Yuan H."/>
            <person name="Wang J."/>
            <person name="Zheng H."/>
            <person name="Wang Y."/>
            <person name="Cen X."/>
            <person name="Xu F."/>
            <person name="Bai J."/>
            <person name="Han X."/>
            <person name="Lu G."/>
            <person name="Zhu Y."/>
            <person name="Shao Z."/>
            <person name="Yan H."/>
            <person name="Li C."/>
            <person name="Peng N."/>
            <person name="Zhang Z."/>
            <person name="Zhang Y."/>
            <person name="Lin W."/>
            <person name="Fan Y."/>
            <person name="Qin Z."/>
            <person name="Hu Y."/>
            <person name="Zhu B."/>
            <person name="Wang S."/>
            <person name="Ding X."/>
            <person name="Zhao G.P."/>
        </authorList>
    </citation>
    <scope>NUCLEOTIDE SEQUENCE [LARGE SCALE GENOMIC DNA]</scope>
    <source>
        <strain evidence="5">U-32</strain>
    </source>
</reference>
<dbReference type="InterPro" id="IPR016032">
    <property type="entry name" value="Sig_transdc_resp-reg_C-effctor"/>
</dbReference>
<evidence type="ECO:0000313" key="5">
    <source>
        <dbReference type="Proteomes" id="UP000000328"/>
    </source>
</evidence>
<gene>
    <name evidence="4" type="ordered locus">AMED_4747</name>
</gene>
<dbReference type="SMART" id="SM01043">
    <property type="entry name" value="BTAD"/>
    <property type="match status" value="1"/>
</dbReference>
<sequence>MLDHRLAPPAERTDQPVISILGPLELTGPRGPIRLTARRQQILVGALVWQANRVVSIDSLIDVMWGTESPSTARSQVHISVSGVRKRLARSGLHRLIDTEPPGYLARVGPGKLDAHRFDELAELGRTALAAGRLSDADQYYAAALRLWRGDPFSGLRNEHIESIAARLCERRITLSENHFDVRIMLGRSADIISEVVPLVAKYPFRERLRAQLMIALSRSGRTMEALRVYQETRQLFVSELGVEPGPVLRDLEQEILTGTAARTAQDRFSATR</sequence>
<dbReference type="CDD" id="cd15831">
    <property type="entry name" value="BTAD"/>
    <property type="match status" value="1"/>
</dbReference>
<proteinExistence type="predicted"/>
<accession>A0A0H3D8W5</accession>
<keyword evidence="2" id="KW-0804">Transcription</keyword>
<dbReference type="KEGG" id="amd:AMED_4747"/>
<dbReference type="GeneID" id="92872462"/>
<dbReference type="eggNOG" id="COG3629">
    <property type="taxonomic scope" value="Bacteria"/>
</dbReference>
<dbReference type="GO" id="GO:0003677">
    <property type="term" value="F:DNA binding"/>
    <property type="evidence" value="ECO:0007669"/>
    <property type="project" value="InterPro"/>
</dbReference>
<dbReference type="InterPro" id="IPR051677">
    <property type="entry name" value="AfsR-DnrI-RedD_regulator"/>
</dbReference>
<dbReference type="Pfam" id="PF03704">
    <property type="entry name" value="BTAD"/>
    <property type="match status" value="1"/>
</dbReference>
<evidence type="ECO:0000256" key="1">
    <source>
        <dbReference type="ARBA" id="ARBA00023015"/>
    </source>
</evidence>
<dbReference type="AlphaFoldDB" id="A0A0H3D8W5"/>
<dbReference type="InterPro" id="IPR005158">
    <property type="entry name" value="BTAD"/>
</dbReference>
<dbReference type="PANTHER" id="PTHR35807:SF1">
    <property type="entry name" value="TRANSCRIPTIONAL REGULATOR REDD"/>
    <property type="match status" value="1"/>
</dbReference>
<dbReference type="InterPro" id="IPR011990">
    <property type="entry name" value="TPR-like_helical_dom_sf"/>
</dbReference>
<evidence type="ECO:0000313" key="4">
    <source>
        <dbReference type="EMBL" id="ADJ46513.1"/>
    </source>
</evidence>
<dbReference type="RefSeq" id="WP_013226579.1">
    <property type="nucleotide sequence ID" value="NC_014318.1"/>
</dbReference>
<dbReference type="PANTHER" id="PTHR35807">
    <property type="entry name" value="TRANSCRIPTIONAL REGULATOR REDD-RELATED"/>
    <property type="match status" value="1"/>
</dbReference>
<organism evidence="4 5">
    <name type="scientific">Amycolatopsis mediterranei (strain U-32)</name>
    <dbReference type="NCBI Taxonomy" id="749927"/>
    <lineage>
        <taxon>Bacteria</taxon>
        <taxon>Bacillati</taxon>
        <taxon>Actinomycetota</taxon>
        <taxon>Actinomycetes</taxon>
        <taxon>Pseudonocardiales</taxon>
        <taxon>Pseudonocardiaceae</taxon>
        <taxon>Amycolatopsis</taxon>
    </lineage>
</organism>
<feature type="domain" description="Bacterial transcriptional activator" evidence="3">
    <location>
        <begin position="113"/>
        <end position="257"/>
    </location>
</feature>
<name>A0A0H3D8W5_AMYMU</name>
<evidence type="ECO:0000256" key="2">
    <source>
        <dbReference type="ARBA" id="ARBA00023163"/>
    </source>
</evidence>